<dbReference type="Proteomes" id="UP001196413">
    <property type="component" value="Unassembled WGS sequence"/>
</dbReference>
<comment type="caution">
    <text evidence="1">The sequence shown here is derived from an EMBL/GenBank/DDBJ whole genome shotgun (WGS) entry which is preliminary data.</text>
</comment>
<organism evidence="1 2">
    <name type="scientific">Parelaphostrongylus tenuis</name>
    <name type="common">Meningeal worm</name>
    <dbReference type="NCBI Taxonomy" id="148309"/>
    <lineage>
        <taxon>Eukaryota</taxon>
        <taxon>Metazoa</taxon>
        <taxon>Ecdysozoa</taxon>
        <taxon>Nematoda</taxon>
        <taxon>Chromadorea</taxon>
        <taxon>Rhabditida</taxon>
        <taxon>Rhabditina</taxon>
        <taxon>Rhabditomorpha</taxon>
        <taxon>Strongyloidea</taxon>
        <taxon>Metastrongylidae</taxon>
        <taxon>Parelaphostrongylus</taxon>
    </lineage>
</organism>
<dbReference type="EMBL" id="JAHQIW010003827">
    <property type="protein sequence ID" value="KAJ1360233.1"/>
    <property type="molecule type" value="Genomic_DNA"/>
</dbReference>
<sequence length="90" mass="9781">MMPVSDYNGQSFDGVDHVFRERSSQINVNSTTSAGSCRPIAAGDSFNTSSEEVFAAMECEMRQWLSSIDESGDNPACNLQDTFSNILSGM</sequence>
<accession>A0AAD5MP50</accession>
<dbReference type="AlphaFoldDB" id="A0AAD5MP50"/>
<reference evidence="1" key="1">
    <citation type="submission" date="2021-06" db="EMBL/GenBank/DDBJ databases">
        <title>Parelaphostrongylus tenuis whole genome reference sequence.</title>
        <authorList>
            <person name="Garwood T.J."/>
            <person name="Larsen P.A."/>
            <person name="Fountain-Jones N.M."/>
            <person name="Garbe J.R."/>
            <person name="Macchietto M.G."/>
            <person name="Kania S.A."/>
            <person name="Gerhold R.W."/>
            <person name="Richards J.E."/>
            <person name="Wolf T.M."/>
        </authorList>
    </citation>
    <scope>NUCLEOTIDE SEQUENCE</scope>
    <source>
        <strain evidence="1">MNPRO001-30</strain>
        <tissue evidence="1">Meninges</tissue>
    </source>
</reference>
<name>A0AAD5MP50_PARTN</name>
<protein>
    <submittedName>
        <fullName evidence="1">Uncharacterized protein</fullName>
    </submittedName>
</protein>
<gene>
    <name evidence="1" type="ORF">KIN20_019158</name>
</gene>
<evidence type="ECO:0000313" key="2">
    <source>
        <dbReference type="Proteomes" id="UP001196413"/>
    </source>
</evidence>
<proteinExistence type="predicted"/>
<evidence type="ECO:0000313" key="1">
    <source>
        <dbReference type="EMBL" id="KAJ1360233.1"/>
    </source>
</evidence>
<keyword evidence="2" id="KW-1185">Reference proteome</keyword>